<name>A0A7J9AY10_9ROSI</name>
<protein>
    <submittedName>
        <fullName evidence="2">Uncharacterized protein</fullName>
    </submittedName>
</protein>
<comment type="caution">
    <text evidence="2">The sequence shown here is derived from an EMBL/GenBank/DDBJ whole genome shotgun (WGS) entry which is preliminary data.</text>
</comment>
<feature type="non-terminal residue" evidence="2">
    <location>
        <position position="208"/>
    </location>
</feature>
<gene>
    <name evidence="2" type="ORF">Golax_022426</name>
</gene>
<evidence type="ECO:0000313" key="3">
    <source>
        <dbReference type="Proteomes" id="UP000593574"/>
    </source>
</evidence>
<evidence type="ECO:0000313" key="2">
    <source>
        <dbReference type="EMBL" id="MBA0728975.1"/>
    </source>
</evidence>
<proteinExistence type="predicted"/>
<reference evidence="2 3" key="1">
    <citation type="journal article" date="2019" name="Genome Biol. Evol.">
        <title>Insights into the evolution of the New World diploid cottons (Gossypium, subgenus Houzingenia) based on genome sequencing.</title>
        <authorList>
            <person name="Grover C.E."/>
            <person name="Arick M.A. 2nd"/>
            <person name="Thrash A."/>
            <person name="Conover J.L."/>
            <person name="Sanders W.S."/>
            <person name="Peterson D.G."/>
            <person name="Frelichowski J.E."/>
            <person name="Scheffler J.A."/>
            <person name="Scheffler B.E."/>
            <person name="Wendel J.F."/>
        </authorList>
    </citation>
    <scope>NUCLEOTIDE SEQUENCE [LARGE SCALE GENOMIC DNA]</scope>
    <source>
        <strain evidence="2">4</strain>
        <tissue evidence="2">Leaf</tissue>
    </source>
</reference>
<keyword evidence="3" id="KW-1185">Reference proteome</keyword>
<dbReference type="EMBL" id="JABEZV010040539">
    <property type="protein sequence ID" value="MBA0728975.1"/>
    <property type="molecule type" value="Genomic_DNA"/>
</dbReference>
<accession>A0A7J9AY10</accession>
<dbReference type="AlphaFoldDB" id="A0A7J9AY10"/>
<dbReference type="Proteomes" id="UP000593574">
    <property type="component" value="Unassembled WGS sequence"/>
</dbReference>
<sequence length="208" mass="23662">SGGDDRERRDEISLLAEELVQLLVKGSKVVPSSKPTLICTVWTEKMYNPDSFRAHMKGIWKTRKKFEIQNGAWVEQLHSDTTWKKSKVSDNPPYLVALKAESKLIGKENGGFTGKFKSKERGEILRRVQTGDTTKKAKSYVRKRKSLDADLTSFFQENNRDGSKRLKRNTQVDYDIGLSVMMTDNVEQSEGQDLMRSAAANRQADQTQ</sequence>
<evidence type="ECO:0000256" key="1">
    <source>
        <dbReference type="SAM" id="MobiDB-lite"/>
    </source>
</evidence>
<organism evidence="2 3">
    <name type="scientific">Gossypium laxum</name>
    <dbReference type="NCBI Taxonomy" id="34288"/>
    <lineage>
        <taxon>Eukaryota</taxon>
        <taxon>Viridiplantae</taxon>
        <taxon>Streptophyta</taxon>
        <taxon>Embryophyta</taxon>
        <taxon>Tracheophyta</taxon>
        <taxon>Spermatophyta</taxon>
        <taxon>Magnoliopsida</taxon>
        <taxon>eudicotyledons</taxon>
        <taxon>Gunneridae</taxon>
        <taxon>Pentapetalae</taxon>
        <taxon>rosids</taxon>
        <taxon>malvids</taxon>
        <taxon>Malvales</taxon>
        <taxon>Malvaceae</taxon>
        <taxon>Malvoideae</taxon>
        <taxon>Gossypium</taxon>
    </lineage>
</organism>
<feature type="region of interest" description="Disordered" evidence="1">
    <location>
        <begin position="185"/>
        <end position="208"/>
    </location>
</feature>